<evidence type="ECO:0000313" key="5">
    <source>
        <dbReference type="EnsemblPlants" id="Kaladp0095s0698.1.v1.1"/>
    </source>
</evidence>
<dbReference type="OMA" id="MIITRKE"/>
<feature type="compositionally biased region" description="Basic and acidic residues" evidence="3">
    <location>
        <begin position="539"/>
        <end position="559"/>
    </location>
</feature>
<evidence type="ECO:0000313" key="6">
    <source>
        <dbReference type="Proteomes" id="UP000594263"/>
    </source>
</evidence>
<dbReference type="Gramene" id="Kaladp0095s0698.1.v1.1">
    <property type="protein sequence ID" value="Kaladp0095s0698.1.v1.1"/>
    <property type="gene ID" value="Kaladp0095s0698.v1.1"/>
</dbReference>
<dbReference type="EnsemblPlants" id="Kaladp0095s0698.1.v1.1">
    <property type="protein sequence ID" value="Kaladp0095s0698.1.v1.1"/>
    <property type="gene ID" value="Kaladp0095s0698.v1.1"/>
</dbReference>
<feature type="compositionally biased region" description="Low complexity" evidence="3">
    <location>
        <begin position="630"/>
        <end position="639"/>
    </location>
</feature>
<feature type="region of interest" description="Disordered" evidence="3">
    <location>
        <begin position="534"/>
        <end position="559"/>
    </location>
</feature>
<feature type="compositionally biased region" description="Polar residues" evidence="3">
    <location>
        <begin position="584"/>
        <end position="629"/>
    </location>
</feature>
<evidence type="ECO:0000256" key="1">
    <source>
        <dbReference type="ARBA" id="ARBA00022860"/>
    </source>
</evidence>
<reference evidence="5" key="1">
    <citation type="submission" date="2021-01" db="UniProtKB">
        <authorList>
            <consortium name="EnsemblPlants"/>
        </authorList>
    </citation>
    <scope>IDENTIFICATION</scope>
</reference>
<proteinExistence type="inferred from homology"/>
<dbReference type="PANTHER" id="PTHR32295:SF154">
    <property type="entry name" value="PROTEIN IQ-DOMAIN 32"/>
    <property type="match status" value="1"/>
</dbReference>
<feature type="domain" description="DUF4005" evidence="4">
    <location>
        <begin position="675"/>
        <end position="731"/>
    </location>
</feature>
<dbReference type="Pfam" id="PF13178">
    <property type="entry name" value="DUF4005"/>
    <property type="match status" value="1"/>
</dbReference>
<organism evidence="5 6">
    <name type="scientific">Kalanchoe fedtschenkoi</name>
    <name type="common">Lavender scallops</name>
    <name type="synonym">South American air plant</name>
    <dbReference type="NCBI Taxonomy" id="63787"/>
    <lineage>
        <taxon>Eukaryota</taxon>
        <taxon>Viridiplantae</taxon>
        <taxon>Streptophyta</taxon>
        <taxon>Embryophyta</taxon>
        <taxon>Tracheophyta</taxon>
        <taxon>Spermatophyta</taxon>
        <taxon>Magnoliopsida</taxon>
        <taxon>eudicotyledons</taxon>
        <taxon>Gunneridae</taxon>
        <taxon>Pentapetalae</taxon>
        <taxon>Saxifragales</taxon>
        <taxon>Crassulaceae</taxon>
        <taxon>Kalanchoe</taxon>
    </lineage>
</organism>
<dbReference type="GO" id="GO:0005516">
    <property type="term" value="F:calmodulin binding"/>
    <property type="evidence" value="ECO:0007669"/>
    <property type="project" value="UniProtKB-KW"/>
</dbReference>
<sequence length="752" mass="82390">MLRSASCFRIIACVGDEEDRDKLGLADAAATVTESKGSYEKRRWSFRRKSSSQRVIIHTVVPDTSGNKDGGDLESTHLPATQLIAPEKSSVTQCNDEEINLSMKGDLISASVTQLDTLSNVNGSTVIPIQTAIRKSLAQGELAKLKKLVKLQAAVRGHLVRRHAVGSLHCIRAIVKMQALARARYGKSLDKSEIKEKVQEKYETTKEVDGDSASKVGVPHGYTSIDKVLYNSFAHQLLESTPNPKHLHIKCDPSSPSAAWLWMERWMSFASQTIDGSEFEIEQKQKLKEKNMPSHEEDGKVLDNYETCGAKFSIDGSGMNYLVSSAPLLTTHLPEDNKEELKPVNAANSIEIEASGDMVPEPNQNVQLDTELEAELKAPYSDSEIKAKPFDGKVSLEMPDMGGKNIICGSRKPTNPSFIAAQSKFKELSSTGSTVSYNPLHHDAEGEHDSKTDAAKTGTSITNGNKDFSQSDDSHKFTGGSECRTELSVTSTLDSLDGSYIELSEPRVLEDVGKVPDEGICNVIKDEALSSSNTPTFFLKEDKPDTGIKKSGDAKTDNKMVEKKLKRINSGVRVELKTEKNHRLSCSSVKDSPRSLVTSPGSQGTPSSQLVARSWKMKNTGSRKSTDFVSSGKKSSLSSAGDFSVSDNEQLHQKVDRRRSSFGSPSSDLFELERRDSSGSISMRSYMKPTVSAKAKLLASTSPRLSFDVYEKDVNHKKRHSLPVANGKEISPKLQQPPKGSGTLSQERKWQK</sequence>
<feature type="compositionally biased region" description="Basic and acidic residues" evidence="3">
    <location>
        <begin position="440"/>
        <end position="454"/>
    </location>
</feature>
<feature type="region of interest" description="Disordered" evidence="3">
    <location>
        <begin position="438"/>
        <end position="481"/>
    </location>
</feature>
<name>A0A7N0V2I8_KALFE</name>
<dbReference type="Proteomes" id="UP000594263">
    <property type="component" value="Unplaced"/>
</dbReference>
<dbReference type="PANTHER" id="PTHR32295">
    <property type="entry name" value="IQ-DOMAIN 5-RELATED"/>
    <property type="match status" value="1"/>
</dbReference>
<evidence type="ECO:0000256" key="2">
    <source>
        <dbReference type="ARBA" id="ARBA00024341"/>
    </source>
</evidence>
<keyword evidence="1" id="KW-0112">Calmodulin-binding</keyword>
<evidence type="ECO:0000259" key="4">
    <source>
        <dbReference type="Pfam" id="PF13178"/>
    </source>
</evidence>
<protein>
    <recommendedName>
        <fullName evidence="4">DUF4005 domain-containing protein</fullName>
    </recommendedName>
</protein>
<keyword evidence="6" id="KW-1185">Reference proteome</keyword>
<feature type="compositionally biased region" description="Polar residues" evidence="3">
    <location>
        <begin position="457"/>
        <end position="468"/>
    </location>
</feature>
<dbReference type="AlphaFoldDB" id="A0A7N0V2I8"/>
<feature type="region of interest" description="Disordered" evidence="3">
    <location>
        <begin position="573"/>
        <end position="685"/>
    </location>
</feature>
<comment type="similarity">
    <text evidence="2">Belongs to the IQD family.</text>
</comment>
<accession>A0A7N0V2I8</accession>
<evidence type="ECO:0000256" key="3">
    <source>
        <dbReference type="SAM" id="MobiDB-lite"/>
    </source>
</evidence>
<dbReference type="PROSITE" id="PS50096">
    <property type="entry name" value="IQ"/>
    <property type="match status" value="1"/>
</dbReference>
<dbReference type="InterPro" id="IPR025064">
    <property type="entry name" value="DUF4005"/>
</dbReference>
<feature type="region of interest" description="Disordered" evidence="3">
    <location>
        <begin position="716"/>
        <end position="752"/>
    </location>
</feature>